<accession>A0A7J7YX12</accession>
<sequence>MSLLRFAHTTYLLILPILIIHFSPIKTVRLELKLLSCSLLLLKQTRMSGTYTSLLLERPSYFVLNVLPRDTEPCVIVLNVDVLDGKINSTDDKRRHSLKINICHMYILKFIFLAKFCWQRHLEGAKTFFMLTFFLPGLFNPNSTSIGNYHPIVL</sequence>
<organism evidence="1 2">
    <name type="scientific">Pipistrellus kuhlii</name>
    <name type="common">Kuhl's pipistrelle</name>
    <dbReference type="NCBI Taxonomy" id="59472"/>
    <lineage>
        <taxon>Eukaryota</taxon>
        <taxon>Metazoa</taxon>
        <taxon>Chordata</taxon>
        <taxon>Craniata</taxon>
        <taxon>Vertebrata</taxon>
        <taxon>Euteleostomi</taxon>
        <taxon>Mammalia</taxon>
        <taxon>Eutheria</taxon>
        <taxon>Laurasiatheria</taxon>
        <taxon>Chiroptera</taxon>
        <taxon>Yangochiroptera</taxon>
        <taxon>Vespertilionidae</taxon>
        <taxon>Pipistrellus</taxon>
    </lineage>
</organism>
<comment type="caution">
    <text evidence="1">The sequence shown here is derived from an EMBL/GenBank/DDBJ whole genome shotgun (WGS) entry which is preliminary data.</text>
</comment>
<dbReference type="AlphaFoldDB" id="A0A7J7YX12"/>
<dbReference type="EMBL" id="JACAGB010000004">
    <property type="protein sequence ID" value="KAF6366482.1"/>
    <property type="molecule type" value="Genomic_DNA"/>
</dbReference>
<gene>
    <name evidence="1" type="ORF">mPipKuh1_009894</name>
</gene>
<proteinExistence type="predicted"/>
<evidence type="ECO:0000313" key="2">
    <source>
        <dbReference type="Proteomes" id="UP000558488"/>
    </source>
</evidence>
<reference evidence="1 2" key="1">
    <citation type="journal article" date="2020" name="Nature">
        <title>Six reference-quality genomes reveal evolution of bat adaptations.</title>
        <authorList>
            <person name="Jebb D."/>
            <person name="Huang Z."/>
            <person name="Pippel M."/>
            <person name="Hughes G.M."/>
            <person name="Lavrichenko K."/>
            <person name="Devanna P."/>
            <person name="Winkler S."/>
            <person name="Jermiin L.S."/>
            <person name="Skirmuntt E.C."/>
            <person name="Katzourakis A."/>
            <person name="Burkitt-Gray L."/>
            <person name="Ray D.A."/>
            <person name="Sullivan K.A.M."/>
            <person name="Roscito J.G."/>
            <person name="Kirilenko B.M."/>
            <person name="Davalos L.M."/>
            <person name="Corthals A.P."/>
            <person name="Power M.L."/>
            <person name="Jones G."/>
            <person name="Ransome R.D."/>
            <person name="Dechmann D.K.N."/>
            <person name="Locatelli A.G."/>
            <person name="Puechmaille S.J."/>
            <person name="Fedrigo O."/>
            <person name="Jarvis E.D."/>
            <person name="Hiller M."/>
            <person name="Vernes S.C."/>
            <person name="Myers E.W."/>
            <person name="Teeling E.C."/>
        </authorList>
    </citation>
    <scope>NUCLEOTIDE SEQUENCE [LARGE SCALE GENOMIC DNA]</scope>
    <source>
        <strain evidence="1">MPipKuh1</strain>
        <tissue evidence="1">Flight muscle</tissue>
    </source>
</reference>
<name>A0A7J7YX12_PIPKU</name>
<keyword evidence="2" id="KW-1185">Reference proteome</keyword>
<evidence type="ECO:0000313" key="1">
    <source>
        <dbReference type="EMBL" id="KAF6366482.1"/>
    </source>
</evidence>
<dbReference type="Proteomes" id="UP000558488">
    <property type="component" value="Unassembled WGS sequence"/>
</dbReference>
<protein>
    <submittedName>
        <fullName evidence="1">Uncharacterized protein</fullName>
    </submittedName>
</protein>